<protein>
    <submittedName>
        <fullName evidence="5">Ribosomal protein S11</fullName>
    </submittedName>
</protein>
<dbReference type="NCBIfam" id="NF003698">
    <property type="entry name" value="PRK05309.1"/>
    <property type="match status" value="1"/>
</dbReference>
<gene>
    <name evidence="5" type="ORF">Mmmito_0015</name>
</gene>
<dbReference type="GO" id="GO:0005840">
    <property type="term" value="C:ribosome"/>
    <property type="evidence" value="ECO:0007669"/>
    <property type="project" value="UniProtKB-KW"/>
</dbReference>
<dbReference type="AlphaFoldDB" id="A0A140F2H1"/>
<name>A0A140F2H1_9EUKA</name>
<dbReference type="GO" id="GO:0003735">
    <property type="term" value="F:structural constituent of ribosome"/>
    <property type="evidence" value="ECO:0007669"/>
    <property type="project" value="InterPro"/>
</dbReference>
<evidence type="ECO:0000256" key="1">
    <source>
        <dbReference type="ARBA" id="ARBA00006194"/>
    </source>
</evidence>
<dbReference type="SUPFAM" id="SSF53137">
    <property type="entry name" value="Translational machinery components"/>
    <property type="match status" value="1"/>
</dbReference>
<keyword evidence="2 4" id="KW-0689">Ribosomal protein</keyword>
<evidence type="ECO:0000256" key="2">
    <source>
        <dbReference type="ARBA" id="ARBA00022980"/>
    </source>
</evidence>
<dbReference type="EMBL" id="KU057169">
    <property type="protein sequence ID" value="AML60605.1"/>
    <property type="molecule type" value="Genomic_DNA"/>
</dbReference>
<keyword evidence="3 4" id="KW-0687">Ribonucleoprotein</keyword>
<dbReference type="PROSITE" id="PS00054">
    <property type="entry name" value="RIBOSOMAL_S11"/>
    <property type="match status" value="1"/>
</dbReference>
<dbReference type="InterPro" id="IPR036967">
    <property type="entry name" value="Ribosomal_uS11_sf"/>
</dbReference>
<dbReference type="Pfam" id="PF00411">
    <property type="entry name" value="Ribosomal_S11"/>
    <property type="match status" value="1"/>
</dbReference>
<dbReference type="GO" id="GO:0006412">
    <property type="term" value="P:translation"/>
    <property type="evidence" value="ECO:0007669"/>
    <property type="project" value="InterPro"/>
</dbReference>
<reference evidence="5" key="1">
    <citation type="submission" date="2015-11" db="EMBL/GenBank/DDBJ databases">
        <authorList>
            <person name="Zhang Y."/>
            <person name="Guo Z."/>
        </authorList>
    </citation>
    <scope>NUCLEOTIDE SEQUENCE</scope>
</reference>
<sequence length="136" mass="14772">MHTYIETNHIVNNTKNISIKKNLFLAHAYVHTTFNNTIITITDIRGNTIAWSSSGVARFKGARRSTSYAAQAAAEDAGKKAMNSGVRLLRVVLKGLGQGRNSSLKGFLSVGLKVSLIADSTPVPHNGCRPPKKRRV</sequence>
<keyword evidence="5" id="KW-0496">Mitochondrion</keyword>
<geneLocation type="mitochondrion" evidence="5"/>
<dbReference type="HAMAP" id="MF_01310">
    <property type="entry name" value="Ribosomal_uS11"/>
    <property type="match status" value="1"/>
</dbReference>
<comment type="similarity">
    <text evidence="1 4">Belongs to the universal ribosomal protein uS11 family.</text>
</comment>
<dbReference type="PIRSF" id="PIRSF002131">
    <property type="entry name" value="Ribosomal_S11"/>
    <property type="match status" value="1"/>
</dbReference>
<dbReference type="GO" id="GO:1990904">
    <property type="term" value="C:ribonucleoprotein complex"/>
    <property type="evidence" value="ECO:0007669"/>
    <property type="project" value="UniProtKB-KW"/>
</dbReference>
<proteinExistence type="inferred from homology"/>
<dbReference type="PANTHER" id="PTHR11759">
    <property type="entry name" value="40S RIBOSOMAL PROTEIN S14/30S RIBOSOMAL PROTEIN S11"/>
    <property type="match status" value="1"/>
</dbReference>
<reference evidence="5" key="2">
    <citation type="journal article" date="2016" name="Open Biol.">
        <title>Moramonas marocensis gen. nov., sp. nov.: a jakobid flagellate isolated from desert soil with a bacteria-like, but bloated mitochondrial genome.</title>
        <authorList>
            <person name="Strassert J.F."/>
            <person name="Tikhonenkov D.V."/>
            <person name="Pombert J.F."/>
            <person name="Kolisko M."/>
            <person name="Tai V."/>
            <person name="Mylnikov A.P."/>
            <person name="Keeling P.J."/>
        </authorList>
    </citation>
    <scope>NUCLEOTIDE SEQUENCE</scope>
</reference>
<evidence type="ECO:0000313" key="5">
    <source>
        <dbReference type="EMBL" id="AML60605.1"/>
    </source>
</evidence>
<dbReference type="FunFam" id="3.30.420.80:FF:000010">
    <property type="entry name" value="30S ribosomal protein S11"/>
    <property type="match status" value="1"/>
</dbReference>
<accession>A0A140F2H1</accession>
<organism evidence="5">
    <name type="scientific">Moramonas marocensis</name>
    <dbReference type="NCBI Taxonomy" id="1805496"/>
    <lineage>
        <taxon>Eukaryota</taxon>
        <taxon>Discoba</taxon>
        <taxon>Jakobida</taxon>
        <taxon>Histionina</taxon>
        <taxon>Moramonas</taxon>
    </lineage>
</organism>
<evidence type="ECO:0000256" key="3">
    <source>
        <dbReference type="ARBA" id="ARBA00023274"/>
    </source>
</evidence>
<dbReference type="InterPro" id="IPR001971">
    <property type="entry name" value="Ribosomal_uS11"/>
</dbReference>
<dbReference type="InterPro" id="IPR018102">
    <property type="entry name" value="Ribosomal_uS11_CS"/>
</dbReference>
<dbReference type="Gene3D" id="3.30.420.80">
    <property type="entry name" value="Ribosomal protein S11"/>
    <property type="match status" value="1"/>
</dbReference>
<evidence type="ECO:0000256" key="4">
    <source>
        <dbReference type="RuleBase" id="RU003629"/>
    </source>
</evidence>